<accession>A0AAP6Y8L6</accession>
<gene>
    <name evidence="7" type="ORF">HHE94_17490</name>
</gene>
<feature type="chain" id="PRO_5043018272" description="diguanylate cyclase" evidence="5">
    <location>
        <begin position="20"/>
        <end position="610"/>
    </location>
</feature>
<evidence type="ECO:0000259" key="6">
    <source>
        <dbReference type="PROSITE" id="PS50887"/>
    </source>
</evidence>
<dbReference type="RefSeq" id="WP_169045099.1">
    <property type="nucleotide sequence ID" value="NZ_JABBYB010000012.1"/>
</dbReference>
<proteinExistence type="predicted"/>
<evidence type="ECO:0000256" key="3">
    <source>
        <dbReference type="ARBA" id="ARBA00034247"/>
    </source>
</evidence>
<dbReference type="GO" id="GO:0052621">
    <property type="term" value="F:diguanylate cyclase activity"/>
    <property type="evidence" value="ECO:0007669"/>
    <property type="project" value="UniProtKB-EC"/>
</dbReference>
<dbReference type="SUPFAM" id="SSF48452">
    <property type="entry name" value="TPR-like"/>
    <property type="match status" value="2"/>
</dbReference>
<dbReference type="CDD" id="cd01949">
    <property type="entry name" value="GGDEF"/>
    <property type="match status" value="1"/>
</dbReference>
<sequence length="610" mass="69607">MFKLFFGVFCCLLCFGTLANAVKEDVEKILSGHLTSNQSRGLMDKLERNLPYPSVLDTARVKTVKCWFYDPQNDKNHIALNDLLSDANQAIKKADSPKLKLDLQTCQAFNLYQQGKVSAATSMTKNVISDTSKNPELYYQHATANLILGRIFRSQGSYQQAFLAFQQAYNSFEQGGFSYDKALILKEIGLIHADLHNFLLAEEQLQRAINELTNYNEQEWYIATDILAQAYEAQGNYQKAVMLYNSILPAVTKYEDDEGSAYLLFKIAQINIQLNELQEAKQYLNQARNLTLNSEWIKFIQSITTAEWLIKKGRLDEAELLYLDFEQNSSQVWSVDSLTRFLEFKRELSVQKSNYQQEALAQRELLKIADKKVQEIADNTLLSQRLAFDWEQQKREITRLKESSEVKEQLLNLANEKAFWQIASLLFSIGLILILAYITYKQTQHKQRFKTLALKDELTDIANRRAIFAFKYNAIKKSEFLGSACSLIVIDIDHFKQVNDTYGHDIGDEVIISTVKFIEKNIRQTDCAGRVGGEEFLVVLPNTALSFAHEVAQRIRENIENVTHTSLHIKSTVSIGVVEVKAGEAPKDASRRADEKLYAAKNAGRNKVMV</sequence>
<dbReference type="NCBIfam" id="TIGR00254">
    <property type="entry name" value="GGDEF"/>
    <property type="match status" value="1"/>
</dbReference>
<dbReference type="SUPFAM" id="SSF55073">
    <property type="entry name" value="Nucleotide cyclase"/>
    <property type="match status" value="1"/>
</dbReference>
<comment type="cofactor">
    <cofactor evidence="1">
        <name>Mg(2+)</name>
        <dbReference type="ChEBI" id="CHEBI:18420"/>
    </cofactor>
</comment>
<dbReference type="SMART" id="SM00267">
    <property type="entry name" value="GGDEF"/>
    <property type="match status" value="1"/>
</dbReference>
<name>A0AAP6Y8L6_9GAMM</name>
<dbReference type="InterPro" id="IPR050469">
    <property type="entry name" value="Diguanylate_Cyclase"/>
</dbReference>
<comment type="catalytic activity">
    <reaction evidence="3">
        <text>2 GTP = 3',3'-c-di-GMP + 2 diphosphate</text>
        <dbReference type="Rhea" id="RHEA:24898"/>
        <dbReference type="ChEBI" id="CHEBI:33019"/>
        <dbReference type="ChEBI" id="CHEBI:37565"/>
        <dbReference type="ChEBI" id="CHEBI:58805"/>
        <dbReference type="EC" id="2.7.7.65"/>
    </reaction>
</comment>
<dbReference type="PANTHER" id="PTHR45138:SF9">
    <property type="entry name" value="DIGUANYLATE CYCLASE DGCM-RELATED"/>
    <property type="match status" value="1"/>
</dbReference>
<reference evidence="7 8" key="1">
    <citation type="submission" date="2020-04" db="EMBL/GenBank/DDBJ databases">
        <title>Genome sequencing and assembly of Pseudoalteromonas arctica.</title>
        <authorList>
            <person name="Cook G.M."/>
        </authorList>
    </citation>
    <scope>NUCLEOTIDE SEQUENCE [LARGE SCALE GENOMIC DNA]</scope>
    <source>
        <strain evidence="7 8">NEC-BIFX-2020_001</strain>
    </source>
</reference>
<dbReference type="PROSITE" id="PS50887">
    <property type="entry name" value="GGDEF"/>
    <property type="match status" value="1"/>
</dbReference>
<protein>
    <recommendedName>
        <fullName evidence="2">diguanylate cyclase</fullName>
        <ecNumber evidence="2">2.7.7.65</ecNumber>
    </recommendedName>
</protein>
<dbReference type="GO" id="GO:1902201">
    <property type="term" value="P:negative regulation of bacterial-type flagellum-dependent cell motility"/>
    <property type="evidence" value="ECO:0007669"/>
    <property type="project" value="TreeGrafter"/>
</dbReference>
<evidence type="ECO:0000313" key="8">
    <source>
        <dbReference type="Proteomes" id="UP000549590"/>
    </source>
</evidence>
<dbReference type="Pfam" id="PF00990">
    <property type="entry name" value="GGDEF"/>
    <property type="match status" value="1"/>
</dbReference>
<comment type="caution">
    <text evidence="7">The sequence shown here is derived from an EMBL/GenBank/DDBJ whole genome shotgun (WGS) entry which is preliminary data.</text>
</comment>
<keyword evidence="4" id="KW-0472">Membrane</keyword>
<dbReference type="Pfam" id="PF13432">
    <property type="entry name" value="TPR_16"/>
    <property type="match status" value="1"/>
</dbReference>
<dbReference type="InterPro" id="IPR019734">
    <property type="entry name" value="TPR_rpt"/>
</dbReference>
<feature type="signal peptide" evidence="5">
    <location>
        <begin position="1"/>
        <end position="19"/>
    </location>
</feature>
<dbReference type="Gene3D" id="3.30.70.270">
    <property type="match status" value="1"/>
</dbReference>
<dbReference type="GO" id="GO:0005886">
    <property type="term" value="C:plasma membrane"/>
    <property type="evidence" value="ECO:0007669"/>
    <property type="project" value="TreeGrafter"/>
</dbReference>
<dbReference type="InterPro" id="IPR029787">
    <property type="entry name" value="Nucleotide_cyclase"/>
</dbReference>
<dbReference type="Pfam" id="PF13424">
    <property type="entry name" value="TPR_12"/>
    <property type="match status" value="1"/>
</dbReference>
<dbReference type="FunFam" id="3.30.70.270:FF:000001">
    <property type="entry name" value="Diguanylate cyclase domain protein"/>
    <property type="match status" value="1"/>
</dbReference>
<dbReference type="InterPro" id="IPR043128">
    <property type="entry name" value="Rev_trsase/Diguanyl_cyclase"/>
</dbReference>
<keyword evidence="5" id="KW-0732">Signal</keyword>
<dbReference type="PANTHER" id="PTHR45138">
    <property type="entry name" value="REGULATORY COMPONENTS OF SENSORY TRANSDUCTION SYSTEM"/>
    <property type="match status" value="1"/>
</dbReference>
<keyword evidence="4" id="KW-1133">Transmembrane helix</keyword>
<dbReference type="SMART" id="SM00028">
    <property type="entry name" value="TPR"/>
    <property type="match status" value="4"/>
</dbReference>
<feature type="transmembrane region" description="Helical" evidence="4">
    <location>
        <begin position="418"/>
        <end position="440"/>
    </location>
</feature>
<dbReference type="EC" id="2.7.7.65" evidence="2"/>
<dbReference type="Gene3D" id="1.25.40.10">
    <property type="entry name" value="Tetratricopeptide repeat domain"/>
    <property type="match status" value="2"/>
</dbReference>
<evidence type="ECO:0000256" key="1">
    <source>
        <dbReference type="ARBA" id="ARBA00001946"/>
    </source>
</evidence>
<dbReference type="InterPro" id="IPR011990">
    <property type="entry name" value="TPR-like_helical_dom_sf"/>
</dbReference>
<feature type="domain" description="GGDEF" evidence="6">
    <location>
        <begin position="483"/>
        <end position="610"/>
    </location>
</feature>
<dbReference type="GO" id="GO:0043709">
    <property type="term" value="P:cell adhesion involved in single-species biofilm formation"/>
    <property type="evidence" value="ECO:0007669"/>
    <property type="project" value="TreeGrafter"/>
</dbReference>
<dbReference type="EMBL" id="JABBYB010000012">
    <property type="protein sequence ID" value="NMP04498.1"/>
    <property type="molecule type" value="Genomic_DNA"/>
</dbReference>
<keyword evidence="4" id="KW-0812">Transmembrane</keyword>
<dbReference type="Proteomes" id="UP000549590">
    <property type="component" value="Unassembled WGS sequence"/>
</dbReference>
<organism evidence="7 8">
    <name type="scientific">Pseudoalteromonas arctica</name>
    <dbReference type="NCBI Taxonomy" id="394751"/>
    <lineage>
        <taxon>Bacteria</taxon>
        <taxon>Pseudomonadati</taxon>
        <taxon>Pseudomonadota</taxon>
        <taxon>Gammaproteobacteria</taxon>
        <taxon>Alteromonadales</taxon>
        <taxon>Pseudoalteromonadaceae</taxon>
        <taxon>Pseudoalteromonas</taxon>
    </lineage>
</organism>
<dbReference type="InterPro" id="IPR000160">
    <property type="entry name" value="GGDEF_dom"/>
</dbReference>
<evidence type="ECO:0000256" key="4">
    <source>
        <dbReference type="SAM" id="Phobius"/>
    </source>
</evidence>
<evidence type="ECO:0000313" key="7">
    <source>
        <dbReference type="EMBL" id="NMP04498.1"/>
    </source>
</evidence>
<dbReference type="AlphaFoldDB" id="A0AAP6Y8L6"/>
<evidence type="ECO:0000256" key="5">
    <source>
        <dbReference type="SAM" id="SignalP"/>
    </source>
</evidence>
<evidence type="ECO:0000256" key="2">
    <source>
        <dbReference type="ARBA" id="ARBA00012528"/>
    </source>
</evidence>